<dbReference type="EMBL" id="JAYKXN010000003">
    <property type="protein sequence ID" value="KAK7301088.1"/>
    <property type="molecule type" value="Genomic_DNA"/>
</dbReference>
<organism evidence="1 2">
    <name type="scientific">Clitoria ternatea</name>
    <name type="common">Butterfly pea</name>
    <dbReference type="NCBI Taxonomy" id="43366"/>
    <lineage>
        <taxon>Eukaryota</taxon>
        <taxon>Viridiplantae</taxon>
        <taxon>Streptophyta</taxon>
        <taxon>Embryophyta</taxon>
        <taxon>Tracheophyta</taxon>
        <taxon>Spermatophyta</taxon>
        <taxon>Magnoliopsida</taxon>
        <taxon>eudicotyledons</taxon>
        <taxon>Gunneridae</taxon>
        <taxon>Pentapetalae</taxon>
        <taxon>rosids</taxon>
        <taxon>fabids</taxon>
        <taxon>Fabales</taxon>
        <taxon>Fabaceae</taxon>
        <taxon>Papilionoideae</taxon>
        <taxon>50 kb inversion clade</taxon>
        <taxon>NPAAA clade</taxon>
        <taxon>indigoferoid/millettioid clade</taxon>
        <taxon>Phaseoleae</taxon>
        <taxon>Clitoria</taxon>
    </lineage>
</organism>
<dbReference type="AlphaFoldDB" id="A0AAN9JLC0"/>
<evidence type="ECO:0000313" key="1">
    <source>
        <dbReference type="EMBL" id="KAK7301088.1"/>
    </source>
</evidence>
<keyword evidence="2" id="KW-1185">Reference proteome</keyword>
<proteinExistence type="predicted"/>
<evidence type="ECO:0000313" key="2">
    <source>
        <dbReference type="Proteomes" id="UP001359559"/>
    </source>
</evidence>
<reference evidence="1 2" key="1">
    <citation type="submission" date="2024-01" db="EMBL/GenBank/DDBJ databases">
        <title>The genomes of 5 underutilized Papilionoideae crops provide insights into root nodulation and disease resistance.</title>
        <authorList>
            <person name="Yuan L."/>
        </authorList>
    </citation>
    <scope>NUCLEOTIDE SEQUENCE [LARGE SCALE GENOMIC DNA]</scope>
    <source>
        <strain evidence="1">LY-2023</strain>
        <tissue evidence="1">Leaf</tissue>
    </source>
</reference>
<sequence length="105" mass="11656">MQVVDDERGECFRASSTFLRSPPPQCVSPPKASWEAWECAGSRSPYGEVAVVVVKGTVVSHGKKTFLALIRDLIHHHKLDFIGLLEPHINGDKALKIMDAIDFKE</sequence>
<gene>
    <name evidence="1" type="ORF">RJT34_11948</name>
</gene>
<protein>
    <submittedName>
        <fullName evidence="1">Uncharacterized protein</fullName>
    </submittedName>
</protein>
<dbReference type="Proteomes" id="UP001359559">
    <property type="component" value="Unassembled WGS sequence"/>
</dbReference>
<comment type="caution">
    <text evidence="1">The sequence shown here is derived from an EMBL/GenBank/DDBJ whole genome shotgun (WGS) entry which is preliminary data.</text>
</comment>
<name>A0AAN9JLC0_CLITE</name>
<accession>A0AAN9JLC0</accession>